<feature type="domain" description="SPX" evidence="9">
    <location>
        <begin position="1"/>
        <end position="243"/>
    </location>
</feature>
<evidence type="ECO:0008006" key="12">
    <source>
        <dbReference type="Google" id="ProtNLM"/>
    </source>
</evidence>
<dbReference type="EMBL" id="DS480441">
    <property type="protein sequence ID" value="EDO15873.1"/>
    <property type="molecule type" value="Genomic_DNA"/>
</dbReference>
<evidence type="ECO:0000259" key="9">
    <source>
        <dbReference type="PROSITE" id="PS51382"/>
    </source>
</evidence>
<dbReference type="PANTHER" id="PTHR10783">
    <property type="entry name" value="XENOTROPIC AND POLYTROPIC RETROVIRUS RECEPTOR 1-RELATED"/>
    <property type="match status" value="1"/>
</dbReference>
<evidence type="ECO:0000256" key="1">
    <source>
        <dbReference type="ARBA" id="ARBA00004141"/>
    </source>
</evidence>
<dbReference type="OrthoDB" id="9970435at2759"/>
<dbReference type="GO" id="GO:0000822">
    <property type="term" value="F:inositol hexakisphosphate binding"/>
    <property type="evidence" value="ECO:0007669"/>
    <property type="project" value="TreeGrafter"/>
</dbReference>
<evidence type="ECO:0000256" key="3">
    <source>
        <dbReference type="ARBA" id="ARBA00022692"/>
    </source>
</evidence>
<dbReference type="PROSITE" id="PS51380">
    <property type="entry name" value="EXS"/>
    <property type="match status" value="1"/>
</dbReference>
<organism evidence="11">
    <name type="scientific">Vanderwaltozyma polyspora (strain ATCC 22028 / DSM 70294 / BCRC 21397 / CBS 2163 / NBRC 10782 / NRRL Y-8283 / UCD 57-17)</name>
    <name type="common">Kluyveromyces polysporus</name>
    <dbReference type="NCBI Taxonomy" id="436907"/>
    <lineage>
        <taxon>Eukaryota</taxon>
        <taxon>Fungi</taxon>
        <taxon>Dikarya</taxon>
        <taxon>Ascomycota</taxon>
        <taxon>Saccharomycotina</taxon>
        <taxon>Saccharomycetes</taxon>
        <taxon>Saccharomycetales</taxon>
        <taxon>Saccharomycetaceae</taxon>
        <taxon>Vanderwaltozyma</taxon>
    </lineage>
</organism>
<dbReference type="InParanoid" id="A7TPE5"/>
<keyword evidence="3 7" id="KW-0812">Transmembrane</keyword>
<dbReference type="FunCoup" id="A7TPE5">
    <property type="interactions" value="570"/>
</dbReference>
<sequence length="821" mass="95606">MKFAEHLQNSVVPEWKDKYIDYKLGKKKIKALASGNRGSADLVEDFIEDWVVSIELSKCNDFYQWLLRECNKKYVVLENQLNIYLKRVADEELRKNISNQSDLDDRLSPELARVARIKNTANNRKKKRDVSYGSIVKNTEKNANIFIEFLRQNDLLPSLPKRFKSQSLVPRVSGRLGSETFNRAEEIPSNKKAQTMLANAMIDFFLYVRLVKTYRDLNVNGFRKIVKKFDKTFSTKQLPIFLEYVNDNISLFKQSLNEKIDPLTTYEAKITDWYMNELTKDQSTLEKKIHNNRLRKFTLQYSLNEQMIHRNNRSLLQMFVGGIGLGISFVLFIYTIYRVVTTTTIDFYVIHKVLFPLWGGWNMIQLMGTLYNLDCFIWHRTNINYRFIMFGEIHSKFGTRLFNNDFATSLIPLNLYFLIWFMVPCSFLAFLSFRFDMLTPYAFIFLGWAVLLFMWPKNSIIPYWDKLLSTRKWLLVTTIRLICSGFFPVEFGDFFMGDIVCSLTYSIADIATFICVYSTVPGTNCGSSQLKSMGVLSCLPSFWRFMQCLRRYFDSDDWFPHLLNAGKYSMGIAYNASLSAYRLSHHAKEKRNPFIVFGTLNSVYTSVWDIVMDWSLLQNIHGKNRFLRDDLYLAGRKNWKTGEYYSDRKSVYYMAMVIDVILRFQWIVYAITPESIQQSAVTSFVLAFTEVIRRFIWIIFRIENEHVANVHLFKVSGESSLPYPDTLVASEESFTPRSSGETTTLTIPLSTVSSTGIKEPSSAYHALFRRKASIFDNFSRSIPWAHATDFQRPVTNRSKDMESESESENESDPESIMDGGV</sequence>
<dbReference type="Proteomes" id="UP000000267">
    <property type="component" value="Unassembled WGS sequence"/>
</dbReference>
<evidence type="ECO:0000256" key="6">
    <source>
        <dbReference type="SAM" id="MobiDB-lite"/>
    </source>
</evidence>
<name>A7TPE5_VANPO</name>
<feature type="compositionally biased region" description="Acidic residues" evidence="6">
    <location>
        <begin position="803"/>
        <end position="815"/>
    </location>
</feature>
<dbReference type="PANTHER" id="PTHR10783:SF103">
    <property type="entry name" value="SOLUTE CARRIER FAMILY 53 MEMBER 1"/>
    <property type="match status" value="1"/>
</dbReference>
<dbReference type="InterPro" id="IPR004331">
    <property type="entry name" value="SPX_dom"/>
</dbReference>
<dbReference type="OMA" id="SIPWAHA"/>
<comment type="similarity">
    <text evidence="2">Belongs to the SYG1 (TC 2.A.94) family.</text>
</comment>
<feature type="transmembrane region" description="Helical" evidence="7">
    <location>
        <begin position="357"/>
        <end position="379"/>
    </location>
</feature>
<dbReference type="PROSITE" id="PS51382">
    <property type="entry name" value="SPX"/>
    <property type="match status" value="1"/>
</dbReference>
<feature type="transmembrane region" description="Helical" evidence="7">
    <location>
        <begin position="315"/>
        <end position="337"/>
    </location>
</feature>
<evidence type="ECO:0000313" key="10">
    <source>
        <dbReference type="EMBL" id="EDO15873.1"/>
    </source>
</evidence>
<dbReference type="Pfam" id="PF03105">
    <property type="entry name" value="SPX"/>
    <property type="match status" value="2"/>
</dbReference>
<evidence type="ECO:0000256" key="7">
    <source>
        <dbReference type="SAM" id="Phobius"/>
    </source>
</evidence>
<keyword evidence="4 7" id="KW-1133">Transmembrane helix</keyword>
<dbReference type="GO" id="GO:0005886">
    <property type="term" value="C:plasma membrane"/>
    <property type="evidence" value="ECO:0007669"/>
    <property type="project" value="TreeGrafter"/>
</dbReference>
<feature type="domain" description="EXS" evidence="8">
    <location>
        <begin position="524"/>
        <end position="733"/>
    </location>
</feature>
<dbReference type="GO" id="GO:0005794">
    <property type="term" value="C:Golgi apparatus"/>
    <property type="evidence" value="ECO:0007669"/>
    <property type="project" value="TreeGrafter"/>
</dbReference>
<feature type="transmembrane region" description="Helical" evidence="7">
    <location>
        <begin position="438"/>
        <end position="456"/>
    </location>
</feature>
<keyword evidence="11" id="KW-1185">Reference proteome</keyword>
<evidence type="ECO:0000259" key="8">
    <source>
        <dbReference type="PROSITE" id="PS51380"/>
    </source>
</evidence>
<dbReference type="PhylomeDB" id="A7TPE5"/>
<dbReference type="RefSeq" id="XP_001643731.1">
    <property type="nucleotide sequence ID" value="XM_001643681.1"/>
</dbReference>
<evidence type="ECO:0000313" key="11">
    <source>
        <dbReference type="Proteomes" id="UP000000267"/>
    </source>
</evidence>
<evidence type="ECO:0000256" key="2">
    <source>
        <dbReference type="ARBA" id="ARBA00009665"/>
    </source>
</evidence>
<reference evidence="10 11" key="1">
    <citation type="journal article" date="2007" name="Proc. Natl. Acad. Sci. U.S.A.">
        <title>Independent sorting-out of thousands of duplicated gene pairs in two yeast species descended from a whole-genome duplication.</title>
        <authorList>
            <person name="Scannell D.R."/>
            <person name="Frank A.C."/>
            <person name="Conant G.C."/>
            <person name="Byrne K.P."/>
            <person name="Woolfit M."/>
            <person name="Wolfe K.H."/>
        </authorList>
    </citation>
    <scope>NUCLEOTIDE SEQUENCE [LARGE SCALE GENOMIC DNA]</scope>
    <source>
        <strain evidence="11">ATCC 22028 / DSM 70294 / BCRC 21397 / CBS 2163 / NBRC 10782 / NRRL Y-8283 / UCD 57-17</strain>
    </source>
</reference>
<proteinExistence type="inferred from homology"/>
<evidence type="ECO:0000256" key="5">
    <source>
        <dbReference type="ARBA" id="ARBA00023136"/>
    </source>
</evidence>
<dbReference type="GeneID" id="5543988"/>
<dbReference type="KEGG" id="vpo:Kpol_1009p20"/>
<comment type="subcellular location">
    <subcellularLocation>
        <location evidence="1">Membrane</location>
        <topology evidence="1">Multi-pass membrane protein</topology>
    </subcellularLocation>
</comment>
<dbReference type="AlphaFoldDB" id="A7TPE5"/>
<dbReference type="STRING" id="436907.A7TPE5"/>
<gene>
    <name evidence="10" type="ORF">Kpol_1009p20</name>
</gene>
<dbReference type="InterPro" id="IPR004342">
    <property type="entry name" value="EXS_C"/>
</dbReference>
<dbReference type="HOGENOM" id="CLU_006116_1_1_1"/>
<dbReference type="Pfam" id="PF03124">
    <property type="entry name" value="EXS"/>
    <property type="match status" value="1"/>
</dbReference>
<accession>A7TPE5</accession>
<dbReference type="eggNOG" id="KOG1162">
    <property type="taxonomic scope" value="Eukaryota"/>
</dbReference>
<evidence type="ECO:0000256" key="4">
    <source>
        <dbReference type="ARBA" id="ARBA00022989"/>
    </source>
</evidence>
<keyword evidence="5 7" id="KW-0472">Membrane</keyword>
<dbReference type="CDD" id="cd14475">
    <property type="entry name" value="SPX_SYG1_like"/>
    <property type="match status" value="1"/>
</dbReference>
<feature type="transmembrane region" description="Helical" evidence="7">
    <location>
        <begin position="410"/>
        <end position="432"/>
    </location>
</feature>
<dbReference type="GO" id="GO:0006817">
    <property type="term" value="P:phosphate ion transport"/>
    <property type="evidence" value="ECO:0007669"/>
    <property type="project" value="TreeGrafter"/>
</dbReference>
<protein>
    <recommendedName>
        <fullName evidence="12">EXS domain-containing protein</fullName>
    </recommendedName>
</protein>
<feature type="region of interest" description="Disordered" evidence="6">
    <location>
        <begin position="791"/>
        <end position="821"/>
    </location>
</feature>
<dbReference type="GO" id="GO:0016036">
    <property type="term" value="P:cellular response to phosphate starvation"/>
    <property type="evidence" value="ECO:0007669"/>
    <property type="project" value="TreeGrafter"/>
</dbReference>